<dbReference type="EMBL" id="JAVFWL010000006">
    <property type="protein sequence ID" value="KAK6761284.1"/>
    <property type="molecule type" value="Genomic_DNA"/>
</dbReference>
<reference evidence="2 3" key="1">
    <citation type="submission" date="2023-08" db="EMBL/GenBank/DDBJ databases">
        <title>A Necator americanus chromosomal reference genome.</title>
        <authorList>
            <person name="Ilik V."/>
            <person name="Petrzelkova K.J."/>
            <person name="Pardy F."/>
            <person name="Fuh T."/>
            <person name="Niatou-Singa F.S."/>
            <person name="Gouil Q."/>
            <person name="Baker L."/>
            <person name="Ritchie M.E."/>
            <person name="Jex A.R."/>
            <person name="Gazzola D."/>
            <person name="Li H."/>
            <person name="Toshio Fujiwara R."/>
            <person name="Zhan B."/>
            <person name="Aroian R.V."/>
            <person name="Pafco B."/>
            <person name="Schwarz E.M."/>
        </authorList>
    </citation>
    <scope>NUCLEOTIDE SEQUENCE [LARGE SCALE GENOMIC DNA]</scope>
    <source>
        <strain evidence="2 3">Aroian</strain>
        <tissue evidence="2">Whole animal</tissue>
    </source>
</reference>
<name>A0ABR1EF21_NECAM</name>
<evidence type="ECO:0000313" key="3">
    <source>
        <dbReference type="Proteomes" id="UP001303046"/>
    </source>
</evidence>
<evidence type="ECO:0000313" key="2">
    <source>
        <dbReference type="EMBL" id="KAK6761284.1"/>
    </source>
</evidence>
<protein>
    <recommendedName>
        <fullName evidence="4">Secreted protein</fullName>
    </recommendedName>
</protein>
<keyword evidence="1" id="KW-1133">Transmembrane helix</keyword>
<dbReference type="Proteomes" id="UP001303046">
    <property type="component" value="Unassembled WGS sequence"/>
</dbReference>
<evidence type="ECO:0008006" key="4">
    <source>
        <dbReference type="Google" id="ProtNLM"/>
    </source>
</evidence>
<proteinExistence type="predicted"/>
<accession>A0ABR1EF21</accession>
<evidence type="ECO:0000256" key="1">
    <source>
        <dbReference type="SAM" id="Phobius"/>
    </source>
</evidence>
<gene>
    <name evidence="2" type="primary">Necator_chrX.g22533</name>
    <name evidence="2" type="ORF">RB195_022370</name>
</gene>
<keyword evidence="1" id="KW-0472">Membrane</keyword>
<feature type="transmembrane region" description="Helical" evidence="1">
    <location>
        <begin position="6"/>
        <end position="26"/>
    </location>
</feature>
<organism evidence="2 3">
    <name type="scientific">Necator americanus</name>
    <name type="common">Human hookworm</name>
    <dbReference type="NCBI Taxonomy" id="51031"/>
    <lineage>
        <taxon>Eukaryota</taxon>
        <taxon>Metazoa</taxon>
        <taxon>Ecdysozoa</taxon>
        <taxon>Nematoda</taxon>
        <taxon>Chromadorea</taxon>
        <taxon>Rhabditida</taxon>
        <taxon>Rhabditina</taxon>
        <taxon>Rhabditomorpha</taxon>
        <taxon>Strongyloidea</taxon>
        <taxon>Ancylostomatidae</taxon>
        <taxon>Bunostominae</taxon>
        <taxon>Necator</taxon>
    </lineage>
</organism>
<keyword evidence="1" id="KW-0812">Transmembrane</keyword>
<comment type="caution">
    <text evidence="2">The sequence shown here is derived from an EMBL/GenBank/DDBJ whole genome shotgun (WGS) entry which is preliminary data.</text>
</comment>
<keyword evidence="3" id="KW-1185">Reference proteome</keyword>
<sequence>MSSLEIVQALYMVLLTTSVLSLRGALYRSGRSFRFRQPTVVEHDALVETKRNAATPQRLHVIGRMEILLAPSRGSRNSAGKRSCKLTNESDPSVLAFFARYSE</sequence>